<gene>
    <name evidence="1" type="ORF">FXV77_20825</name>
</gene>
<sequence>MNSTPNILPATPAAKDDHIFWNQSVKLASMLYHWKLVDSYESILRLVHIHQRYLQQEHFKLDNTFLPQLEEQLPKVEGPRIWACFHIGPYAIMARALIRRGYGIAILLKDDVFEEQYPMYMQQFKRSFGREPNASELQFVRSSGSRSLIQLKQLLKKGYHVICYVDGEEGGNGERGWTQIHVHNKPLDVRMGMAILSQLSGVPICPVVLTTEGEKLTVRSRGDLFVNNREQYSAAMQYCYQMLEELSAEEILQWECIPRLIDKIVPDMQHTAEKPVWLPVYAKEKNMLLDIVSGKYAEVSTSQFNKMETLRREFLKQI</sequence>
<evidence type="ECO:0000313" key="2">
    <source>
        <dbReference type="Proteomes" id="UP000322362"/>
    </source>
</evidence>
<dbReference type="Proteomes" id="UP000322362">
    <property type="component" value="Unassembled WGS sequence"/>
</dbReference>
<organism evidence="1 2">
    <name type="scientific">Sphingobacterium phlebotomi</name>
    <dbReference type="NCBI Taxonomy" id="2605433"/>
    <lineage>
        <taxon>Bacteria</taxon>
        <taxon>Pseudomonadati</taxon>
        <taxon>Bacteroidota</taxon>
        <taxon>Sphingobacteriia</taxon>
        <taxon>Sphingobacteriales</taxon>
        <taxon>Sphingobacteriaceae</taxon>
        <taxon>Sphingobacterium</taxon>
    </lineage>
</organism>
<proteinExistence type="predicted"/>
<dbReference type="AlphaFoldDB" id="A0A5D4GVA7"/>
<reference evidence="1 2" key="1">
    <citation type="submission" date="2019-08" db="EMBL/GenBank/DDBJ databases">
        <title>Phlebobacter frassis gen. nov. sp. nov., a new member of family Sphingobacteriaceae isolated from sand fly rearing media.</title>
        <authorList>
            <person name="Kakumanu M.L."/>
            <person name="Marayati B.F."/>
            <person name="Wada-Katsumata A."/>
            <person name="Wasserberg G."/>
            <person name="Schal C."/>
            <person name="Apperson C.S."/>
            <person name="Ponnusamy L."/>
        </authorList>
    </citation>
    <scope>NUCLEOTIDE SEQUENCE [LARGE SCALE GENOMIC DNA]</scope>
    <source>
        <strain evidence="1 2">SSI9</strain>
    </source>
</reference>
<accession>A0A5D4GVA7</accession>
<evidence type="ECO:0000313" key="1">
    <source>
        <dbReference type="EMBL" id="TYR31689.1"/>
    </source>
</evidence>
<evidence type="ECO:0008006" key="3">
    <source>
        <dbReference type="Google" id="ProtNLM"/>
    </source>
</evidence>
<protein>
    <recommendedName>
        <fullName evidence="3">Lipid A biosynthesis acyltransferase</fullName>
    </recommendedName>
</protein>
<dbReference type="SUPFAM" id="SSF69593">
    <property type="entry name" value="Glycerol-3-phosphate (1)-acyltransferase"/>
    <property type="match status" value="1"/>
</dbReference>
<dbReference type="RefSeq" id="WP_148921178.1">
    <property type="nucleotide sequence ID" value="NZ_VTAV01000024.1"/>
</dbReference>
<dbReference type="EMBL" id="VTAV01000024">
    <property type="protein sequence ID" value="TYR31689.1"/>
    <property type="molecule type" value="Genomic_DNA"/>
</dbReference>
<comment type="caution">
    <text evidence="1">The sequence shown here is derived from an EMBL/GenBank/DDBJ whole genome shotgun (WGS) entry which is preliminary data.</text>
</comment>
<name>A0A5D4GVA7_9SPHI</name>
<keyword evidence="2" id="KW-1185">Reference proteome</keyword>